<feature type="transmembrane region" description="Helical" evidence="4">
    <location>
        <begin position="340"/>
        <end position="361"/>
    </location>
</feature>
<dbReference type="Proteomes" id="UP000298264">
    <property type="component" value="Unassembled WGS sequence"/>
</dbReference>
<dbReference type="PROSITE" id="PS00041">
    <property type="entry name" value="HTH_ARAC_FAMILY_1"/>
    <property type="match status" value="1"/>
</dbReference>
<feature type="transmembrane region" description="Helical" evidence="4">
    <location>
        <begin position="367"/>
        <end position="387"/>
    </location>
</feature>
<dbReference type="PROSITE" id="PS51257">
    <property type="entry name" value="PROKAR_LIPOPROTEIN"/>
    <property type="match status" value="1"/>
</dbReference>
<dbReference type="InterPro" id="IPR018060">
    <property type="entry name" value="HTH_AraC"/>
</dbReference>
<keyword evidence="4" id="KW-0472">Membrane</keyword>
<feature type="transmembrane region" description="Helical" evidence="4">
    <location>
        <begin position="214"/>
        <end position="234"/>
    </location>
</feature>
<evidence type="ECO:0000256" key="2">
    <source>
        <dbReference type="ARBA" id="ARBA00023125"/>
    </source>
</evidence>
<proteinExistence type="predicted"/>
<feature type="transmembrane region" description="Helical" evidence="4">
    <location>
        <begin position="285"/>
        <end position="306"/>
    </location>
</feature>
<evidence type="ECO:0000256" key="3">
    <source>
        <dbReference type="ARBA" id="ARBA00023163"/>
    </source>
</evidence>
<feature type="domain" description="HTH araC/xylS-type" evidence="5">
    <location>
        <begin position="411"/>
        <end position="517"/>
    </location>
</feature>
<dbReference type="AlphaFoldDB" id="A0A4R9LTJ0"/>
<keyword evidence="2" id="KW-0238">DNA-binding</keyword>
<dbReference type="Gene3D" id="1.10.10.60">
    <property type="entry name" value="Homeodomain-like"/>
    <property type="match status" value="1"/>
</dbReference>
<gene>
    <name evidence="6" type="ORF">EHS11_04380</name>
</gene>
<protein>
    <submittedName>
        <fullName evidence="6">Helix-turn-helix domain-containing protein</fullName>
    </submittedName>
</protein>
<dbReference type="SMART" id="SM00342">
    <property type="entry name" value="HTH_ARAC"/>
    <property type="match status" value="1"/>
</dbReference>
<name>A0A4R9LTJ0_9LEPT</name>
<keyword evidence="3" id="KW-0804">Transcription</keyword>
<dbReference type="InterPro" id="IPR018062">
    <property type="entry name" value="HTH_AraC-typ_CS"/>
</dbReference>
<evidence type="ECO:0000313" key="7">
    <source>
        <dbReference type="Proteomes" id="UP000298264"/>
    </source>
</evidence>
<evidence type="ECO:0000259" key="5">
    <source>
        <dbReference type="PROSITE" id="PS01124"/>
    </source>
</evidence>
<feature type="transmembrane region" description="Helical" evidence="4">
    <location>
        <begin position="188"/>
        <end position="207"/>
    </location>
</feature>
<dbReference type="OrthoDB" id="342481at2"/>
<dbReference type="EMBL" id="RQHV01000032">
    <property type="protein sequence ID" value="TGN13143.1"/>
    <property type="molecule type" value="Genomic_DNA"/>
</dbReference>
<reference evidence="6" key="1">
    <citation type="journal article" date="2019" name="PLoS Negl. Trop. Dis.">
        <title>Revisiting the worldwide diversity of Leptospira species in the environment.</title>
        <authorList>
            <person name="Vincent A.T."/>
            <person name="Schiettekatte O."/>
            <person name="Bourhy P."/>
            <person name="Veyrier F.J."/>
            <person name="Picardeau M."/>
        </authorList>
    </citation>
    <scope>NUCLEOTIDE SEQUENCE [LARGE SCALE GENOMIC DNA]</scope>
    <source>
        <strain evidence="6">201400974</strain>
    </source>
</reference>
<dbReference type="Pfam" id="PF12833">
    <property type="entry name" value="HTH_18"/>
    <property type="match status" value="1"/>
</dbReference>
<feature type="transmembrane region" description="Helical" evidence="4">
    <location>
        <begin position="312"/>
        <end position="333"/>
    </location>
</feature>
<dbReference type="PANTHER" id="PTHR43280">
    <property type="entry name" value="ARAC-FAMILY TRANSCRIPTIONAL REGULATOR"/>
    <property type="match status" value="1"/>
</dbReference>
<evidence type="ECO:0000256" key="1">
    <source>
        <dbReference type="ARBA" id="ARBA00023015"/>
    </source>
</evidence>
<dbReference type="SUPFAM" id="SSF46689">
    <property type="entry name" value="Homeodomain-like"/>
    <property type="match status" value="1"/>
</dbReference>
<dbReference type="Gene3D" id="2.60.40.2380">
    <property type="match status" value="1"/>
</dbReference>
<dbReference type="GO" id="GO:0003700">
    <property type="term" value="F:DNA-binding transcription factor activity"/>
    <property type="evidence" value="ECO:0007669"/>
    <property type="project" value="InterPro"/>
</dbReference>
<dbReference type="InterPro" id="IPR009057">
    <property type="entry name" value="Homeodomain-like_sf"/>
</dbReference>
<dbReference type="Pfam" id="PF07696">
    <property type="entry name" value="7TMR-DISMED2"/>
    <property type="match status" value="1"/>
</dbReference>
<accession>A0A4R9LTJ0</accession>
<evidence type="ECO:0000313" key="6">
    <source>
        <dbReference type="EMBL" id="TGN13143.1"/>
    </source>
</evidence>
<organism evidence="6 7">
    <name type="scientific">Leptospira ilyithenensis</name>
    <dbReference type="NCBI Taxonomy" id="2484901"/>
    <lineage>
        <taxon>Bacteria</taxon>
        <taxon>Pseudomonadati</taxon>
        <taxon>Spirochaetota</taxon>
        <taxon>Spirochaetia</taxon>
        <taxon>Leptospirales</taxon>
        <taxon>Leptospiraceae</taxon>
        <taxon>Leptospira</taxon>
    </lineage>
</organism>
<comment type="caution">
    <text evidence="6">The sequence shown here is derived from an EMBL/GenBank/DDBJ whole genome shotgun (WGS) entry which is preliminary data.</text>
</comment>
<keyword evidence="7" id="KW-1185">Reference proteome</keyword>
<keyword evidence="4" id="KW-1133">Transmembrane helix</keyword>
<sequence>MARNKMNWRNRISLSLFAIFSMSCGDLGPSGEFDQNISKQVEYRYDGHLSLKSCSLDSIEELKRVEWHKNLGSSVRSRRNPRGNWLRFTLSNPSELVLKRTILVQWINVPVAELCSESRTGETEDSFSGYSTESGLFGLLSPYPHFNIDLLPKETRTFYLRIESNEDLNYPIRLMSGTGYYWFKQFRWTGFILLFIMMAVFLVWAGINFRKKQRFVYIGLSIHYSLFTLLVYFIHGKEFADVFGNENNLFRHAYFILLCLNHFAFSAYLLLWDHFQSGNLTSSKTFWLTSLSGLAYLLVPVSQFWYEHRILLLSFVFGWMIFYFVKSHFALMISNHRNKLGYVTSWGIFLFFFFLMTLFHFDFYPYHFFTNFGAIFYLPFFTSFAFLQVDKMETDTSQIIKKSNLTQIDVVQVTSDLKEMLEKDKIFLSEDCNEEQIAQSLGIGYHQLSELVNSEFKMNFPSLLNYYRVLESKQLLLQEQGKNISDIGREAGFGSRSAFYLEFKKQTGINPNEYRKQELGQKTKVKRIN</sequence>
<dbReference type="GO" id="GO:0043565">
    <property type="term" value="F:sequence-specific DNA binding"/>
    <property type="evidence" value="ECO:0007669"/>
    <property type="project" value="InterPro"/>
</dbReference>
<dbReference type="InterPro" id="IPR011622">
    <property type="entry name" value="7TMR_DISM_rcpt_extracell_dom2"/>
</dbReference>
<dbReference type="PROSITE" id="PS01124">
    <property type="entry name" value="HTH_ARAC_FAMILY_2"/>
    <property type="match status" value="1"/>
</dbReference>
<keyword evidence="1" id="KW-0805">Transcription regulation</keyword>
<feature type="transmembrane region" description="Helical" evidence="4">
    <location>
        <begin position="254"/>
        <end position="273"/>
    </location>
</feature>
<keyword evidence="4" id="KW-0812">Transmembrane</keyword>
<evidence type="ECO:0000256" key="4">
    <source>
        <dbReference type="SAM" id="Phobius"/>
    </source>
</evidence>
<dbReference type="PANTHER" id="PTHR43280:SF29">
    <property type="entry name" value="ARAC-FAMILY TRANSCRIPTIONAL REGULATOR"/>
    <property type="match status" value="1"/>
</dbReference>